<name>A0A7W7B3J0_9SPHN</name>
<evidence type="ECO:0000313" key="2">
    <source>
        <dbReference type="Proteomes" id="UP000566324"/>
    </source>
</evidence>
<protein>
    <submittedName>
        <fullName evidence="1">Uncharacterized protein</fullName>
    </submittedName>
</protein>
<gene>
    <name evidence="1" type="ORF">GGQ98_002935</name>
</gene>
<reference evidence="1 2" key="1">
    <citation type="submission" date="2020-08" db="EMBL/GenBank/DDBJ databases">
        <title>Genomic Encyclopedia of Type Strains, Phase IV (KMG-IV): sequencing the most valuable type-strain genomes for metagenomic binning, comparative biology and taxonomic classification.</title>
        <authorList>
            <person name="Goeker M."/>
        </authorList>
    </citation>
    <scope>NUCLEOTIDE SEQUENCE [LARGE SCALE GENOMIC DNA]</scope>
    <source>
        <strain evidence="1 2">DSM 17328</strain>
    </source>
</reference>
<dbReference type="RefSeq" id="WP_184070779.1">
    <property type="nucleotide sequence ID" value="NZ_JACHNZ010000039.1"/>
</dbReference>
<dbReference type="Proteomes" id="UP000566324">
    <property type="component" value="Unassembled WGS sequence"/>
</dbReference>
<organism evidence="1 2">
    <name type="scientific">Sphingosinicella soli</name>
    <dbReference type="NCBI Taxonomy" id="333708"/>
    <lineage>
        <taxon>Bacteria</taxon>
        <taxon>Pseudomonadati</taxon>
        <taxon>Pseudomonadota</taxon>
        <taxon>Alphaproteobacteria</taxon>
        <taxon>Sphingomonadales</taxon>
        <taxon>Sphingosinicellaceae</taxon>
        <taxon>Sphingosinicella</taxon>
    </lineage>
</organism>
<comment type="caution">
    <text evidence="1">The sequence shown here is derived from an EMBL/GenBank/DDBJ whole genome shotgun (WGS) entry which is preliminary data.</text>
</comment>
<proteinExistence type="predicted"/>
<dbReference type="EMBL" id="JACHNZ010000039">
    <property type="protein sequence ID" value="MBB4633301.1"/>
    <property type="molecule type" value="Genomic_DNA"/>
</dbReference>
<accession>A0A7W7B3J0</accession>
<dbReference type="AlphaFoldDB" id="A0A7W7B3J0"/>
<keyword evidence="2" id="KW-1185">Reference proteome</keyword>
<sequence length="172" mass="18345">MQIRPELALQAVLKSLTEVIAPSVDPHDKMAQEQVSIVIGLLTLISDRLPHTHAYDCDELGRLVYLAQDIAQAADSEALSFTLDRGIVVLERAKASPGDIVAAIAALRSAIGEIAAGLASRKDAIGRAAVRALLDASSTQLLRERSWVLMQGWENDPSTVPEIEALIAGTGE</sequence>
<evidence type="ECO:0000313" key="1">
    <source>
        <dbReference type="EMBL" id="MBB4633301.1"/>
    </source>
</evidence>